<evidence type="ECO:0000256" key="1">
    <source>
        <dbReference type="SAM" id="MobiDB-lite"/>
    </source>
</evidence>
<dbReference type="EMBL" id="VSRR010005684">
    <property type="protein sequence ID" value="MPC43093.1"/>
    <property type="molecule type" value="Genomic_DNA"/>
</dbReference>
<reference evidence="2 3" key="1">
    <citation type="submission" date="2019-05" db="EMBL/GenBank/DDBJ databases">
        <title>Another draft genome of Portunus trituberculatus and its Hox gene families provides insights of decapod evolution.</title>
        <authorList>
            <person name="Jeong J.-H."/>
            <person name="Song I."/>
            <person name="Kim S."/>
            <person name="Choi T."/>
            <person name="Kim D."/>
            <person name="Ryu S."/>
            <person name="Kim W."/>
        </authorList>
    </citation>
    <scope>NUCLEOTIDE SEQUENCE [LARGE SCALE GENOMIC DNA]</scope>
    <source>
        <tissue evidence="2">Muscle</tissue>
    </source>
</reference>
<evidence type="ECO:0000313" key="3">
    <source>
        <dbReference type="Proteomes" id="UP000324222"/>
    </source>
</evidence>
<dbReference type="Proteomes" id="UP000324222">
    <property type="component" value="Unassembled WGS sequence"/>
</dbReference>
<organism evidence="2 3">
    <name type="scientific">Portunus trituberculatus</name>
    <name type="common">Swimming crab</name>
    <name type="synonym">Neptunus trituberculatus</name>
    <dbReference type="NCBI Taxonomy" id="210409"/>
    <lineage>
        <taxon>Eukaryota</taxon>
        <taxon>Metazoa</taxon>
        <taxon>Ecdysozoa</taxon>
        <taxon>Arthropoda</taxon>
        <taxon>Crustacea</taxon>
        <taxon>Multicrustacea</taxon>
        <taxon>Malacostraca</taxon>
        <taxon>Eumalacostraca</taxon>
        <taxon>Eucarida</taxon>
        <taxon>Decapoda</taxon>
        <taxon>Pleocyemata</taxon>
        <taxon>Brachyura</taxon>
        <taxon>Eubrachyura</taxon>
        <taxon>Portunoidea</taxon>
        <taxon>Portunidae</taxon>
        <taxon>Portuninae</taxon>
        <taxon>Portunus</taxon>
    </lineage>
</organism>
<protein>
    <submittedName>
        <fullName evidence="2">Uncharacterized protein</fullName>
    </submittedName>
</protein>
<feature type="region of interest" description="Disordered" evidence="1">
    <location>
        <begin position="1"/>
        <end position="53"/>
    </location>
</feature>
<comment type="caution">
    <text evidence="2">The sequence shown here is derived from an EMBL/GenBank/DDBJ whole genome shotgun (WGS) entry which is preliminary data.</text>
</comment>
<sequence>MSGQDAEKEEKEEEYEDEKHGKKEAGRRETLPGEEEKEEEEERGRGNRKRSVAAAVVEEGVAARGSSCRTEPPTLSHFAQVLPLPAPPGIALQCAAGREGGTAPVIVVCEVEMFVLNNPLSKMKLSSHEWW</sequence>
<gene>
    <name evidence="2" type="ORF">E2C01_036730</name>
</gene>
<dbReference type="AlphaFoldDB" id="A0A5B7FD89"/>
<evidence type="ECO:0000313" key="2">
    <source>
        <dbReference type="EMBL" id="MPC43093.1"/>
    </source>
</evidence>
<feature type="compositionally biased region" description="Acidic residues" evidence="1">
    <location>
        <begin position="32"/>
        <end position="41"/>
    </location>
</feature>
<accession>A0A5B7FD89</accession>
<keyword evidence="3" id="KW-1185">Reference proteome</keyword>
<feature type="compositionally biased region" description="Basic and acidic residues" evidence="1">
    <location>
        <begin position="17"/>
        <end position="31"/>
    </location>
</feature>
<proteinExistence type="predicted"/>
<name>A0A5B7FD89_PORTR</name>